<keyword evidence="3" id="KW-1185">Reference proteome</keyword>
<proteinExistence type="predicted"/>
<sequence>MKPIVSILAANLLATASYAGVIYDNSDLSKIVATNAARFERDYQGEAFAARLPFNNLSRAYFSKHFLADFGAGGMLPNVQCRVFDEKVVQR</sequence>
<reference evidence="2 3" key="1">
    <citation type="submission" date="2016-10" db="EMBL/GenBank/DDBJ databases">
        <authorList>
            <person name="de Groot N.N."/>
        </authorList>
    </citation>
    <scope>NUCLEOTIDE SEQUENCE [LARGE SCALE GENOMIC DNA]</scope>
    <source>
        <strain evidence="2 3">DSM 29619</strain>
    </source>
</reference>
<dbReference type="EMBL" id="FOLX01000001">
    <property type="protein sequence ID" value="SFD03858.1"/>
    <property type="molecule type" value="Genomic_DNA"/>
</dbReference>
<dbReference type="Proteomes" id="UP000231644">
    <property type="component" value="Unassembled WGS sequence"/>
</dbReference>
<evidence type="ECO:0000256" key="1">
    <source>
        <dbReference type="SAM" id="SignalP"/>
    </source>
</evidence>
<name>A0A1I1P858_9RHOB</name>
<evidence type="ECO:0000313" key="3">
    <source>
        <dbReference type="Proteomes" id="UP000231644"/>
    </source>
</evidence>
<feature type="chain" id="PRO_5014114638" evidence="1">
    <location>
        <begin position="20"/>
        <end position="91"/>
    </location>
</feature>
<gene>
    <name evidence="2" type="ORF">SAMN05421762_3288</name>
</gene>
<feature type="signal peptide" evidence="1">
    <location>
        <begin position="1"/>
        <end position="19"/>
    </location>
</feature>
<organism evidence="2 3">
    <name type="scientific">Pseudooceanicola nitratireducens</name>
    <dbReference type="NCBI Taxonomy" id="517719"/>
    <lineage>
        <taxon>Bacteria</taxon>
        <taxon>Pseudomonadati</taxon>
        <taxon>Pseudomonadota</taxon>
        <taxon>Alphaproteobacteria</taxon>
        <taxon>Rhodobacterales</taxon>
        <taxon>Paracoccaceae</taxon>
        <taxon>Pseudooceanicola</taxon>
    </lineage>
</organism>
<evidence type="ECO:0000313" key="2">
    <source>
        <dbReference type="EMBL" id="SFD03858.1"/>
    </source>
</evidence>
<protein>
    <submittedName>
        <fullName evidence="2">Uncharacterized protein</fullName>
    </submittedName>
</protein>
<dbReference type="RefSeq" id="WP_093445805.1">
    <property type="nucleotide sequence ID" value="NZ_BAABWI010000002.1"/>
</dbReference>
<keyword evidence="1" id="KW-0732">Signal</keyword>
<dbReference type="AlphaFoldDB" id="A0A1I1P858"/>
<accession>A0A1I1P858</accession>